<dbReference type="InterPro" id="IPR043150">
    <property type="entry name" value="Phytochrome_PHY_sf"/>
</dbReference>
<dbReference type="InterPro" id="IPR029016">
    <property type="entry name" value="GAF-like_dom_sf"/>
</dbReference>
<dbReference type="InterPro" id="IPR013654">
    <property type="entry name" value="PAS_2"/>
</dbReference>
<dbReference type="Pfam" id="PF08446">
    <property type="entry name" value="PAS_2"/>
    <property type="match status" value="1"/>
</dbReference>
<dbReference type="Gene3D" id="3.30.565.10">
    <property type="entry name" value="Histidine kinase-like ATPase, C-terminal domain"/>
    <property type="match status" value="1"/>
</dbReference>
<comment type="caution">
    <text evidence="15">The sequence shown here is derived from an EMBL/GenBank/DDBJ whole genome shotgun (WGS) entry which is preliminary data.</text>
</comment>
<evidence type="ECO:0000313" key="16">
    <source>
        <dbReference type="Proteomes" id="UP000320653"/>
    </source>
</evidence>
<evidence type="ECO:0000256" key="7">
    <source>
        <dbReference type="ARBA" id="ARBA00022741"/>
    </source>
</evidence>
<evidence type="ECO:0000256" key="4">
    <source>
        <dbReference type="ARBA" id="ARBA00022553"/>
    </source>
</evidence>
<dbReference type="AlphaFoldDB" id="A0A561QGM4"/>
<keyword evidence="7" id="KW-0547">Nucleotide-binding</keyword>
<evidence type="ECO:0000256" key="1">
    <source>
        <dbReference type="ARBA" id="ARBA00000085"/>
    </source>
</evidence>
<dbReference type="SUPFAM" id="SSF52172">
    <property type="entry name" value="CheY-like"/>
    <property type="match status" value="1"/>
</dbReference>
<dbReference type="InterPro" id="IPR013515">
    <property type="entry name" value="Phytochrome_cen-reg"/>
</dbReference>
<dbReference type="GO" id="GO:0000160">
    <property type="term" value="P:phosphorelay signal transduction system"/>
    <property type="evidence" value="ECO:0007669"/>
    <property type="project" value="InterPro"/>
</dbReference>
<dbReference type="InterPro" id="IPR009219">
    <property type="entry name" value="Bactrphtchr_CheY"/>
</dbReference>
<evidence type="ECO:0000256" key="3">
    <source>
        <dbReference type="ARBA" id="ARBA00022543"/>
    </source>
</evidence>
<dbReference type="Pfam" id="PF01590">
    <property type="entry name" value="GAF"/>
    <property type="match status" value="1"/>
</dbReference>
<comment type="catalytic activity">
    <reaction evidence="1">
        <text>ATP + protein L-histidine = ADP + protein N-phospho-L-histidine.</text>
        <dbReference type="EC" id="2.7.13.3"/>
    </reaction>
</comment>
<evidence type="ECO:0000259" key="13">
    <source>
        <dbReference type="PROSITE" id="PS50046"/>
    </source>
</evidence>
<sequence>MSYDRSKVDLTNCDREPIHIPGSIQPHGAMIVLNEQGMVSFVSENINEFLGDTNREYVGAELADLVGSTVAHDIGNAVARAGAGQIAGVVLKAKLSDGASVADITAHRYEGRTFLELERPASPEDTEVALHLTQSLIRRVDGYREFDPLFKSVARLVRAMLGYDRVMVYRFLHNGAGRVIAEAKDPSLGSFLGQHFPVSDIPVQARKLYVKNWIRVIGDASFTPVPLLPKIAEGDPAVDLSFAHLRSVSPIHCEYLRNMGVAASMSISIVVDGQLWGLIACHHNTPKWLSIPLRVATELFAQYFSLHVAAIEHREQQASAAATRSRLDAIIAGVDPADPVEVTLRRRLRAFSSLIASDGAGLWSRGEWAAYGVSPSESAIPRLMEVIVEKAGRSIWDTQDLQSETGNAEEYGTRVAGVLAIPISVSSPDFLVFFRSEEAHQIEWAGEPRKKEELTENGVRLSPRGSFDTWREDVRHKSLPWSKADVVVADSIRGYVRDVMLSHNDATEEQRERTESQRKLLNSELNHRVKNILALVKSIATQTGANSQSVDEYSKSFEGRLRALSFAHDQSFGGRDGGELKGLIEAEAGMHRFAKLPDRIQISGNHIGLTERAFGVFALLLHEMMTNAAKYGSLSVTSGRLEISWSIAENGDCHLSWKESGGPEVVAPTRRGFGSNLIEKTVSHDLGGSIDIDFAPGGLKAHITIPSQHLREVVDLPPVDHAMNEESFTPLDGMSILLVEDQSLIAMDTEELLRSLGAEEVSTAANVGAALKLLAEGSPNCAVLDLNLGSSTSEDVARELEKRGIPYVFATGYRDGVHIPADFSAIPVVRKPVSQAALASAVSAALGVARAESDA</sequence>
<dbReference type="SMART" id="SM00065">
    <property type="entry name" value="GAF"/>
    <property type="match status" value="1"/>
</dbReference>
<keyword evidence="4 12" id="KW-0597">Phosphoprotein</keyword>
<keyword evidence="11" id="KW-0675">Receptor</keyword>
<keyword evidence="3" id="KW-0600">Photoreceptor protein</keyword>
<dbReference type="GO" id="GO:0009584">
    <property type="term" value="P:detection of visible light"/>
    <property type="evidence" value="ECO:0007669"/>
    <property type="project" value="InterPro"/>
</dbReference>
<keyword evidence="10" id="KW-0157">Chromophore</keyword>
<dbReference type="InterPro" id="IPR036890">
    <property type="entry name" value="HATPase_C_sf"/>
</dbReference>
<dbReference type="SUPFAM" id="SSF55781">
    <property type="entry name" value="GAF domain-like"/>
    <property type="match status" value="2"/>
</dbReference>
<dbReference type="EC" id="2.7.13.3" evidence="2"/>
<keyword evidence="16" id="KW-1185">Reference proteome</keyword>
<dbReference type="PROSITE" id="PS50110">
    <property type="entry name" value="RESPONSE_REGULATORY"/>
    <property type="match status" value="1"/>
</dbReference>
<dbReference type="InterPro" id="IPR001294">
    <property type="entry name" value="Phytochrome"/>
</dbReference>
<evidence type="ECO:0000256" key="12">
    <source>
        <dbReference type="PROSITE-ProRule" id="PRU00169"/>
    </source>
</evidence>
<evidence type="ECO:0000256" key="2">
    <source>
        <dbReference type="ARBA" id="ARBA00012438"/>
    </source>
</evidence>
<dbReference type="Pfam" id="PF00360">
    <property type="entry name" value="PHY"/>
    <property type="match status" value="1"/>
</dbReference>
<dbReference type="Proteomes" id="UP000320653">
    <property type="component" value="Unassembled WGS sequence"/>
</dbReference>
<dbReference type="InterPro" id="IPR011006">
    <property type="entry name" value="CheY-like_superfamily"/>
</dbReference>
<dbReference type="PANTHER" id="PTHR41523">
    <property type="entry name" value="TWO-COMPONENT SYSTEM SENSOR PROTEIN"/>
    <property type="match status" value="1"/>
</dbReference>
<evidence type="ECO:0000256" key="6">
    <source>
        <dbReference type="ARBA" id="ARBA00022679"/>
    </source>
</evidence>
<dbReference type="SMART" id="SM00911">
    <property type="entry name" value="HWE_HK"/>
    <property type="match status" value="1"/>
</dbReference>
<organism evidence="15 16">
    <name type="scientific">Neorhizobium alkalisoli</name>
    <dbReference type="NCBI Taxonomy" id="528178"/>
    <lineage>
        <taxon>Bacteria</taxon>
        <taxon>Pseudomonadati</taxon>
        <taxon>Pseudomonadota</taxon>
        <taxon>Alphaproteobacteria</taxon>
        <taxon>Hyphomicrobiales</taxon>
        <taxon>Rhizobiaceae</taxon>
        <taxon>Rhizobium/Agrobacterium group</taxon>
        <taxon>Neorhizobium</taxon>
    </lineage>
</organism>
<evidence type="ECO:0000256" key="11">
    <source>
        <dbReference type="ARBA" id="ARBA00023170"/>
    </source>
</evidence>
<keyword evidence="8 15" id="KW-0418">Kinase</keyword>
<feature type="domain" description="Phytochrome chromophore attachment site" evidence="13">
    <location>
        <begin position="145"/>
        <end position="302"/>
    </location>
</feature>
<dbReference type="InterPro" id="IPR035965">
    <property type="entry name" value="PAS-like_dom_sf"/>
</dbReference>
<dbReference type="Pfam" id="PF07536">
    <property type="entry name" value="HWE_HK"/>
    <property type="match status" value="1"/>
</dbReference>
<dbReference type="Gene3D" id="3.30.450.270">
    <property type="match status" value="1"/>
</dbReference>
<dbReference type="InterPro" id="IPR011102">
    <property type="entry name" value="Sig_transdc_His_kinase_HWE"/>
</dbReference>
<evidence type="ECO:0000256" key="8">
    <source>
        <dbReference type="ARBA" id="ARBA00022777"/>
    </source>
</evidence>
<dbReference type="Gene3D" id="3.30.450.40">
    <property type="match status" value="1"/>
</dbReference>
<keyword evidence="9" id="KW-0067">ATP-binding</keyword>
<dbReference type="InterPro" id="IPR016132">
    <property type="entry name" value="Phyto_chromo_attachment"/>
</dbReference>
<gene>
    <name evidence="15" type="ORF">FHW37_108173</name>
</gene>
<dbReference type="GO" id="GO:0004673">
    <property type="term" value="F:protein histidine kinase activity"/>
    <property type="evidence" value="ECO:0007669"/>
    <property type="project" value="UniProtKB-EC"/>
</dbReference>
<dbReference type="SUPFAM" id="SSF55785">
    <property type="entry name" value="PYP-like sensor domain (PAS domain)"/>
    <property type="match status" value="1"/>
</dbReference>
<protein>
    <recommendedName>
        <fullName evidence="2">histidine kinase</fullName>
        <ecNumber evidence="2">2.7.13.3</ecNumber>
    </recommendedName>
</protein>
<dbReference type="PIRSF" id="PIRSF036397">
    <property type="entry name" value="Bactrphtchrm_rec"/>
    <property type="match status" value="1"/>
</dbReference>
<dbReference type="PROSITE" id="PS50046">
    <property type="entry name" value="PHYTOCHROME_2"/>
    <property type="match status" value="1"/>
</dbReference>
<accession>A0A561QGM4</accession>
<dbReference type="SMART" id="SM00448">
    <property type="entry name" value="REC"/>
    <property type="match status" value="1"/>
</dbReference>
<feature type="modified residue" description="4-aspartylphosphate" evidence="12">
    <location>
        <position position="785"/>
    </location>
</feature>
<evidence type="ECO:0000256" key="9">
    <source>
        <dbReference type="ARBA" id="ARBA00022840"/>
    </source>
</evidence>
<dbReference type="Gene3D" id="3.40.50.2300">
    <property type="match status" value="1"/>
</dbReference>
<dbReference type="GO" id="GO:0009881">
    <property type="term" value="F:photoreceptor activity"/>
    <property type="evidence" value="ECO:0007669"/>
    <property type="project" value="UniProtKB-KW"/>
</dbReference>
<evidence type="ECO:0000313" key="15">
    <source>
        <dbReference type="EMBL" id="TWF49503.1"/>
    </source>
</evidence>
<dbReference type="GO" id="GO:0005524">
    <property type="term" value="F:ATP binding"/>
    <property type="evidence" value="ECO:0007669"/>
    <property type="project" value="UniProtKB-KW"/>
</dbReference>
<dbReference type="Gene3D" id="3.30.450.20">
    <property type="entry name" value="PAS domain"/>
    <property type="match status" value="1"/>
</dbReference>
<dbReference type="PANTHER" id="PTHR41523:SF7">
    <property type="entry name" value="HISTIDINE KINASE"/>
    <property type="match status" value="1"/>
</dbReference>
<dbReference type="GO" id="GO:0006355">
    <property type="term" value="P:regulation of DNA-templated transcription"/>
    <property type="evidence" value="ECO:0007669"/>
    <property type="project" value="InterPro"/>
</dbReference>
<feature type="domain" description="Response regulatory" evidence="14">
    <location>
        <begin position="735"/>
        <end position="846"/>
    </location>
</feature>
<dbReference type="InterPro" id="IPR001789">
    <property type="entry name" value="Sig_transdc_resp-reg_receiver"/>
</dbReference>
<name>A0A561QGM4_9HYPH</name>
<keyword evidence="6" id="KW-0808">Transferase</keyword>
<dbReference type="PRINTS" id="PR01033">
    <property type="entry name" value="PHYTOCHROME"/>
</dbReference>
<dbReference type="Pfam" id="PF00072">
    <property type="entry name" value="Response_reg"/>
    <property type="match status" value="1"/>
</dbReference>
<reference evidence="15 16" key="1">
    <citation type="submission" date="2019-06" db="EMBL/GenBank/DDBJ databases">
        <title>Sorghum-associated microbial communities from plants grown in Nebraska, USA.</title>
        <authorList>
            <person name="Schachtman D."/>
        </authorList>
    </citation>
    <scope>NUCLEOTIDE SEQUENCE [LARGE SCALE GENOMIC DNA]</scope>
    <source>
        <strain evidence="15 16">1225</strain>
    </source>
</reference>
<evidence type="ECO:0000259" key="14">
    <source>
        <dbReference type="PROSITE" id="PS50110"/>
    </source>
</evidence>
<dbReference type="OrthoDB" id="9760752at2"/>
<keyword evidence="5" id="KW-0716">Sensory transduction</keyword>
<evidence type="ECO:0000256" key="5">
    <source>
        <dbReference type="ARBA" id="ARBA00022606"/>
    </source>
</evidence>
<evidence type="ECO:0000256" key="10">
    <source>
        <dbReference type="ARBA" id="ARBA00022991"/>
    </source>
</evidence>
<dbReference type="InterPro" id="IPR003018">
    <property type="entry name" value="GAF"/>
</dbReference>
<proteinExistence type="predicted"/>
<dbReference type="EMBL" id="VIWP01000008">
    <property type="protein sequence ID" value="TWF49503.1"/>
    <property type="molecule type" value="Genomic_DNA"/>
</dbReference>